<evidence type="ECO:0000259" key="6">
    <source>
        <dbReference type="SMART" id="SM01155"/>
    </source>
</evidence>
<evidence type="ECO:0000313" key="7">
    <source>
        <dbReference type="EMBL" id="KAK5695396.1"/>
    </source>
</evidence>
<dbReference type="GO" id="GO:0005739">
    <property type="term" value="C:mitochondrion"/>
    <property type="evidence" value="ECO:0007669"/>
    <property type="project" value="UniProtKB-SubCell"/>
</dbReference>
<protein>
    <recommendedName>
        <fullName evidence="4">Small ribosomal subunit protein mS38</fullName>
    </recommendedName>
</protein>
<comment type="subcellular location">
    <subcellularLocation>
        <location evidence="1">Mitochondrion</location>
    </subcellularLocation>
</comment>
<comment type="caution">
    <text evidence="7">The sequence shown here is derived from an EMBL/GenBank/DDBJ whole genome shotgun (WGS) entry which is preliminary data.</text>
</comment>
<comment type="similarity">
    <text evidence="3">Belongs to the mitochondrion-specific ribosomal protein mS38 family.</text>
</comment>
<accession>A0AAN7VXQ5</accession>
<reference evidence="7" key="1">
    <citation type="submission" date="2023-08" db="EMBL/GenBank/DDBJ databases">
        <title>Black Yeasts Isolated from many extreme environments.</title>
        <authorList>
            <person name="Coleine C."/>
            <person name="Stajich J.E."/>
            <person name="Selbmann L."/>
        </authorList>
    </citation>
    <scope>NUCLEOTIDE SEQUENCE</scope>
    <source>
        <strain evidence="7">CCFEE 5810</strain>
    </source>
</reference>
<evidence type="ECO:0000256" key="3">
    <source>
        <dbReference type="ARBA" id="ARBA00035647"/>
    </source>
</evidence>
<dbReference type="PANTHER" id="PTHR32035">
    <property type="entry name" value="AURORA KINASE A-INTERACTING PROTEIN"/>
    <property type="match status" value="1"/>
</dbReference>
<dbReference type="SMART" id="SM01155">
    <property type="entry name" value="DUF1713"/>
    <property type="match status" value="1"/>
</dbReference>
<dbReference type="Pfam" id="PF08213">
    <property type="entry name" value="COX24_C"/>
    <property type="match status" value="1"/>
</dbReference>
<dbReference type="EMBL" id="JAVRQU010000014">
    <property type="protein sequence ID" value="KAK5695396.1"/>
    <property type="molecule type" value="Genomic_DNA"/>
</dbReference>
<dbReference type="Proteomes" id="UP001310594">
    <property type="component" value="Unassembled WGS sequence"/>
</dbReference>
<dbReference type="InterPro" id="IPR013177">
    <property type="entry name" value="Ribosomal_mS38_C"/>
</dbReference>
<feature type="compositionally biased region" description="Basic and acidic residues" evidence="5">
    <location>
        <begin position="60"/>
        <end position="72"/>
    </location>
</feature>
<evidence type="ECO:0000256" key="2">
    <source>
        <dbReference type="ARBA" id="ARBA00023128"/>
    </source>
</evidence>
<feature type="compositionally biased region" description="Low complexity" evidence="5">
    <location>
        <begin position="1"/>
        <end position="28"/>
    </location>
</feature>
<sequence>MISSKLPRAATRALTTTPPCTAPTATALSRPTGHQRRASSSKTSCPPDDSSSKPAPTAKAVREGDEAAEVKKAFQRLGGKKSGSRVPRRTATGTTLPTERGGGKRDVEKEKQVLLPSVPGLGYLSERDPRARDTSLSSFFSLHRPLSLTSTIPPSTTTEHFNSLFQQHNHQHSSTDQWAAGNSAQGRPEDVIYSLHSAIESLESSANVVASTQEDSHGVRWEVLQESPSNAEHPRHLDGQPQPTMKAKTLEEVVATMRPYHAPPPPQSFVEAASSKIVPIARTRKTAGAVDGKVKTKTYQTTITVHETTAKDGRKSYSAESSPIISVREPSRTQTGSALTTSSRSSKAVVGGIWATAAVPFRPVQPFRHRMLRRGRMYLQSRPAAIGDGSVDKTRFIRRAPSGKRVTMWAISVKRQRKLKMKKHKYKKLMKRTRNLRRRLDRN</sequence>
<name>A0AAN7VXQ5_9PEZI</name>
<evidence type="ECO:0000313" key="8">
    <source>
        <dbReference type="Proteomes" id="UP001310594"/>
    </source>
</evidence>
<feature type="region of interest" description="Disordered" evidence="5">
    <location>
        <begin position="1"/>
        <end position="108"/>
    </location>
</feature>
<feature type="domain" description="Ribosomal protein mS38 C-terminal" evidence="6">
    <location>
        <begin position="409"/>
        <end position="442"/>
    </location>
</feature>
<dbReference type="PANTHER" id="PTHR32035:SF3">
    <property type="entry name" value="SMALL RIBOSOMAL SUBUNIT PROTEIN MS38"/>
    <property type="match status" value="1"/>
</dbReference>
<gene>
    <name evidence="7" type="ORF">LTR97_008902</name>
</gene>
<proteinExistence type="inferred from homology"/>
<keyword evidence="2" id="KW-0496">Mitochondrion</keyword>
<dbReference type="AlphaFoldDB" id="A0AAN7VXQ5"/>
<evidence type="ECO:0000256" key="4">
    <source>
        <dbReference type="ARBA" id="ARBA00035682"/>
    </source>
</evidence>
<evidence type="ECO:0000256" key="1">
    <source>
        <dbReference type="ARBA" id="ARBA00004173"/>
    </source>
</evidence>
<evidence type="ECO:0000256" key="5">
    <source>
        <dbReference type="SAM" id="MobiDB-lite"/>
    </source>
</evidence>
<organism evidence="7 8">
    <name type="scientific">Elasticomyces elasticus</name>
    <dbReference type="NCBI Taxonomy" id="574655"/>
    <lineage>
        <taxon>Eukaryota</taxon>
        <taxon>Fungi</taxon>
        <taxon>Dikarya</taxon>
        <taxon>Ascomycota</taxon>
        <taxon>Pezizomycotina</taxon>
        <taxon>Dothideomycetes</taxon>
        <taxon>Dothideomycetidae</taxon>
        <taxon>Mycosphaerellales</taxon>
        <taxon>Teratosphaeriaceae</taxon>
        <taxon>Elasticomyces</taxon>
    </lineage>
</organism>
<feature type="compositionally biased region" description="Basic residues" evidence="5">
    <location>
        <begin position="78"/>
        <end position="88"/>
    </location>
</feature>